<evidence type="ECO:0000256" key="2">
    <source>
        <dbReference type="ARBA" id="ARBA00005369"/>
    </source>
</evidence>
<gene>
    <name evidence="7" type="primary">pcm</name>
    <name evidence="8" type="ORF">COT24_02670</name>
</gene>
<dbReference type="Gene3D" id="3.40.50.150">
    <property type="entry name" value="Vaccinia Virus protein VP39"/>
    <property type="match status" value="1"/>
</dbReference>
<evidence type="ECO:0000313" key="9">
    <source>
        <dbReference type="Proteomes" id="UP000231542"/>
    </source>
</evidence>
<evidence type="ECO:0000256" key="1">
    <source>
        <dbReference type="ARBA" id="ARBA00004496"/>
    </source>
</evidence>
<evidence type="ECO:0000256" key="4">
    <source>
        <dbReference type="ARBA" id="ARBA00022603"/>
    </source>
</evidence>
<keyword evidence="6 7" id="KW-0949">S-adenosyl-L-methionine</keyword>
<dbReference type="Pfam" id="PF01135">
    <property type="entry name" value="PCMT"/>
    <property type="match status" value="1"/>
</dbReference>
<accession>A0A2H0YVT9</accession>
<dbReference type="PROSITE" id="PS01279">
    <property type="entry name" value="PCMT"/>
    <property type="match status" value="1"/>
</dbReference>
<evidence type="ECO:0000313" key="8">
    <source>
        <dbReference type="EMBL" id="PIS42605.1"/>
    </source>
</evidence>
<evidence type="ECO:0000256" key="3">
    <source>
        <dbReference type="ARBA" id="ARBA00022490"/>
    </source>
</evidence>
<reference evidence="8 9" key="1">
    <citation type="submission" date="2017-09" db="EMBL/GenBank/DDBJ databases">
        <title>Depth-based differentiation of microbial function through sediment-hosted aquifers and enrichment of novel symbionts in the deep terrestrial subsurface.</title>
        <authorList>
            <person name="Probst A.J."/>
            <person name="Ladd B."/>
            <person name="Jarett J.K."/>
            <person name="Geller-Mcgrath D.E."/>
            <person name="Sieber C.M."/>
            <person name="Emerson J.B."/>
            <person name="Anantharaman K."/>
            <person name="Thomas B.C."/>
            <person name="Malmstrom R."/>
            <person name="Stieglmeier M."/>
            <person name="Klingl A."/>
            <person name="Woyke T."/>
            <person name="Ryan C.M."/>
            <person name="Banfield J.F."/>
        </authorList>
    </citation>
    <scope>NUCLEOTIDE SEQUENCE [LARGE SCALE GENOMIC DNA]</scope>
    <source>
        <strain evidence="8">CG08_land_8_20_14_0_20_40_16</strain>
    </source>
</reference>
<comment type="function">
    <text evidence="7">Catalyzes the methyl esterification of L-isoaspartyl residues in peptides and proteins that result from spontaneous decomposition of normal L-aspartyl and L-asparaginyl residues. It plays a role in the repair and/or degradation of damaged proteins.</text>
</comment>
<sequence length="206" mass="22904">MEELIQQLIKEGYLKTPEIIDAFFKIKRRDFLPAHLIGEESINAPLPIGHGQTISQPLTVAFMLELLEPQRGDKILDVGSGSGWQTALLAELVQEKGKVYAIERIPALKEFGEKNLNKYDYKNVEFFLGDGAKGLSQYAPFDKIIVAAASNDIPQVLVNQLRVGGRLVIPIGEALQDLVLIKKINDQEVEQTKYPGFAFVPLITDS</sequence>
<dbReference type="FunFam" id="3.40.50.150:FF:000010">
    <property type="entry name" value="Protein-L-isoaspartate O-methyltransferase"/>
    <property type="match status" value="1"/>
</dbReference>
<evidence type="ECO:0000256" key="5">
    <source>
        <dbReference type="ARBA" id="ARBA00022679"/>
    </source>
</evidence>
<dbReference type="HAMAP" id="MF_00090">
    <property type="entry name" value="PIMT"/>
    <property type="match status" value="1"/>
</dbReference>
<comment type="similarity">
    <text evidence="2 7">Belongs to the methyltransferase superfamily. L-isoaspartyl/D-aspartyl protein methyltransferase family.</text>
</comment>
<evidence type="ECO:0000256" key="6">
    <source>
        <dbReference type="ARBA" id="ARBA00022691"/>
    </source>
</evidence>
<dbReference type="InterPro" id="IPR000682">
    <property type="entry name" value="PCMT"/>
</dbReference>
<dbReference type="GO" id="GO:0032259">
    <property type="term" value="P:methylation"/>
    <property type="evidence" value="ECO:0007669"/>
    <property type="project" value="UniProtKB-KW"/>
</dbReference>
<comment type="subcellular location">
    <subcellularLocation>
        <location evidence="1 7">Cytoplasm</location>
    </subcellularLocation>
</comment>
<dbReference type="EMBL" id="PEXU01000032">
    <property type="protein sequence ID" value="PIS42605.1"/>
    <property type="molecule type" value="Genomic_DNA"/>
</dbReference>
<dbReference type="NCBIfam" id="TIGR00080">
    <property type="entry name" value="pimt"/>
    <property type="match status" value="1"/>
</dbReference>
<name>A0A2H0YVT9_9BACT</name>
<feature type="active site" evidence="7">
    <location>
        <position position="55"/>
    </location>
</feature>
<dbReference type="EC" id="2.1.1.77" evidence="7"/>
<dbReference type="PANTHER" id="PTHR11579">
    <property type="entry name" value="PROTEIN-L-ISOASPARTATE O-METHYLTRANSFERASE"/>
    <property type="match status" value="1"/>
</dbReference>
<comment type="caution">
    <text evidence="8">The sequence shown here is derived from an EMBL/GenBank/DDBJ whole genome shotgun (WGS) entry which is preliminary data.</text>
</comment>
<dbReference type="Proteomes" id="UP000231542">
    <property type="component" value="Unassembled WGS sequence"/>
</dbReference>
<comment type="catalytic activity">
    <reaction evidence="7">
        <text>[protein]-L-isoaspartate + S-adenosyl-L-methionine = [protein]-L-isoaspartate alpha-methyl ester + S-adenosyl-L-homocysteine</text>
        <dbReference type="Rhea" id="RHEA:12705"/>
        <dbReference type="Rhea" id="RHEA-COMP:12143"/>
        <dbReference type="Rhea" id="RHEA-COMP:12144"/>
        <dbReference type="ChEBI" id="CHEBI:57856"/>
        <dbReference type="ChEBI" id="CHEBI:59789"/>
        <dbReference type="ChEBI" id="CHEBI:90596"/>
        <dbReference type="ChEBI" id="CHEBI:90598"/>
        <dbReference type="EC" id="2.1.1.77"/>
    </reaction>
</comment>
<dbReference type="AlphaFoldDB" id="A0A2H0YVT9"/>
<dbReference type="CDD" id="cd02440">
    <property type="entry name" value="AdoMet_MTases"/>
    <property type="match status" value="1"/>
</dbReference>
<keyword evidence="4 7" id="KW-0489">Methyltransferase</keyword>
<evidence type="ECO:0000256" key="7">
    <source>
        <dbReference type="HAMAP-Rule" id="MF_00090"/>
    </source>
</evidence>
<dbReference type="GO" id="GO:0004719">
    <property type="term" value="F:protein-L-isoaspartate (D-aspartate) O-methyltransferase activity"/>
    <property type="evidence" value="ECO:0007669"/>
    <property type="project" value="UniProtKB-UniRule"/>
</dbReference>
<dbReference type="NCBIfam" id="NF001453">
    <property type="entry name" value="PRK00312.1"/>
    <property type="match status" value="1"/>
</dbReference>
<organism evidence="8 9">
    <name type="scientific">Candidatus Kerfeldbacteria bacterium CG08_land_8_20_14_0_20_40_16</name>
    <dbReference type="NCBI Taxonomy" id="2014244"/>
    <lineage>
        <taxon>Bacteria</taxon>
        <taxon>Candidatus Kerfeldiibacteriota</taxon>
    </lineage>
</organism>
<dbReference type="PANTHER" id="PTHR11579:SF0">
    <property type="entry name" value="PROTEIN-L-ISOASPARTATE(D-ASPARTATE) O-METHYLTRANSFERASE"/>
    <property type="match status" value="1"/>
</dbReference>
<keyword evidence="3 7" id="KW-0963">Cytoplasm</keyword>
<dbReference type="SUPFAM" id="SSF53335">
    <property type="entry name" value="S-adenosyl-L-methionine-dependent methyltransferases"/>
    <property type="match status" value="1"/>
</dbReference>
<keyword evidence="5 7" id="KW-0808">Transferase</keyword>
<dbReference type="InterPro" id="IPR029063">
    <property type="entry name" value="SAM-dependent_MTases_sf"/>
</dbReference>
<dbReference type="GO" id="GO:0005737">
    <property type="term" value="C:cytoplasm"/>
    <property type="evidence" value="ECO:0007669"/>
    <property type="project" value="UniProtKB-SubCell"/>
</dbReference>
<dbReference type="GO" id="GO:0030091">
    <property type="term" value="P:protein repair"/>
    <property type="evidence" value="ECO:0007669"/>
    <property type="project" value="UniProtKB-UniRule"/>
</dbReference>
<proteinExistence type="inferred from homology"/>
<protein>
    <recommendedName>
        <fullName evidence="7">Protein-L-isoaspartate O-methyltransferase</fullName>
        <ecNumber evidence="7">2.1.1.77</ecNumber>
    </recommendedName>
    <alternativeName>
        <fullName evidence="7">L-isoaspartyl protein carboxyl methyltransferase</fullName>
    </alternativeName>
    <alternativeName>
        <fullName evidence="7">Protein L-isoaspartyl methyltransferase</fullName>
    </alternativeName>
    <alternativeName>
        <fullName evidence="7">Protein-beta-aspartate methyltransferase</fullName>
        <shortName evidence="7">PIMT</shortName>
    </alternativeName>
</protein>